<feature type="compositionally biased region" description="Polar residues" evidence="4">
    <location>
        <begin position="909"/>
        <end position="927"/>
    </location>
</feature>
<evidence type="ECO:0000313" key="5">
    <source>
        <dbReference type="EMBL" id="PVU85709.1"/>
    </source>
</evidence>
<feature type="compositionally biased region" description="Polar residues" evidence="4">
    <location>
        <begin position="1372"/>
        <end position="1400"/>
    </location>
</feature>
<feature type="compositionally biased region" description="Low complexity" evidence="4">
    <location>
        <begin position="774"/>
        <end position="797"/>
    </location>
</feature>
<sequence>MPIFFGRSKFSKKSSLLSEDKKKNSKDKSSNNSKASSKSPPPISAPNNVFKSTSKYSNTTTTTTPIPSSIPIKSRIPAPGTSTNFFNTTQGKESLSPSITESSQITDSETSPPPHQTIPAPSNINIPPIKKTNSLPSPELSSQNTAPTRIPQISSPSAPDLKQQPPYTSPPSQPKFSTFSNQNSTQPYSSGSGIWQEVSITGYEVLPRRGLSVTVHSDDIYLFGGRANKRLKNDLVKLDSETFEATLINANGYIPDPREGHASAFIGRTMFVFGGELDNGNCDDNLYAFNIGNEMWYKVPISGPQLSGRKGHTAISVGSSFFVFGGTVDGYYLHDLAYFNVRLAATEGPTWNFVHSEGKYPMGRAGHTCNFYNDKLYIYGGMCGNLCFNDLWSFSISEKKWEQILLRGATPPARYGHASTLVDDCIFIMGGRTIDGTAITDFFAYKISSQRWYTFPVQSSKWPHRVDPILSLLKNRLILFSGNATLALDSNVVNILDTNKIKIMPDTKTASSQKPTSPTDPKVQKRNTIHSPQSQSNSQNSKGTEDASENGANKSPTPESSKLPNSFQHRKFSFDPQPTHTSSPSLHHPRFQEKSFSNEPSLPSSSPSLQHSMRRHNPSEYVGSSSPITEYPKAQPQPSNNSPQFISNIAPSKPTEQNHTTESQLSSRNKISSPNLQENNYQPSLENRSRLRAFSSPKTAPLKSPHSIEKSPSLGARSQSLSKELTTNNSRSLNTHPSNPSLNYSTISQVSTNESSVSETQPNTSVPKFMLRHPSASPSFPKKSLSKSLSKESSASSAERKISEPTSLQTSVVKPSFSPQQPPQTTFAPISSQRSASVKEVTSPSIDESTKELPPRNPLLFKHHPSNTYASIEKDSSSSNKSLTIQLRNRLSFIENDSASPPSKEDSDNSLISATKDSISSSAATRTNKADLNIHNDTFDPTQASKDRNLDNNKEYDQQFDEDDFRNQEQDTKESIDSTAIDVSKISFDDLGPSSKKKSISPNHSNNSTVEDITSPEPASNVKEILARLEDKYGITDEQTSLSLEKAGNSKDSLPLDSVNSLNPSKLAMLVVALNKELESTKKLLNDSMKSSIERVYEAERGKRAALQEAIYLKTKVFALASGNFDMLSKVNAQRTLDLEKQLANIINENVSLRNHVADSSYSLKISQERLAEYQHEVESTRQQLLRMDQMYRFSNASIAHSENIDSSRDPNSLNSENSDLKSDNTNGVNRSIFLNMDGGSANAAYSDEIANLRKEITDLLSRQEELLGDVENALLASNAANERSDKLQKMLTVAEQENTFIREEMTRLSTSFELEKAKSAKLNSKLENAESLLEDFRSQVSALSEITSNSRNFEMSKSRDLMNNSSSILNTSQNELTNSPPALRSRNMSNNTDIGSLSHQGYDRASRSKSESNVPLASIPLEGKSAPDIQTAFLSTQKQWLQSRTEVMNLRQSLREIEERKILSESQLAQKDRELTNALARIDAFTKLVIDLENKRKSRETRNRAKSVPSLYNGKPSFAEYQTSIENSTSKSYSAADLNPPKIGPGFPIKNTSSSGGPSEKTLDGSNDQLMNTSPEKVLMSKRIDNRTFSEANDNDQLFDENQTGVVGAHAARKSTNENFSDERLDFSYSDSPQGYKNPSSRAVDNNTAFANSHKSSTANTATDSSFYGNPDHDLDTSPTNSDNKPFIHSGFEKENANTSVGDGFDFNDDTIDDQNSLSLMLSALHQLQQPYSEST</sequence>
<feature type="coiled-coil region" evidence="3">
    <location>
        <begin position="1164"/>
        <end position="1191"/>
    </location>
</feature>
<feature type="region of interest" description="Disordered" evidence="4">
    <location>
        <begin position="1202"/>
        <end position="1228"/>
    </location>
</feature>
<dbReference type="EMBL" id="MBFS01003619">
    <property type="protein sequence ID" value="PVU85709.1"/>
    <property type="molecule type" value="Genomic_DNA"/>
</dbReference>
<feature type="compositionally biased region" description="Basic and acidic residues" evidence="4">
    <location>
        <begin position="965"/>
        <end position="976"/>
    </location>
</feature>
<proteinExistence type="predicted"/>
<dbReference type="SUPFAM" id="SSF117281">
    <property type="entry name" value="Kelch motif"/>
    <property type="match status" value="1"/>
</dbReference>
<evidence type="ECO:0000256" key="2">
    <source>
        <dbReference type="ARBA" id="ARBA00022737"/>
    </source>
</evidence>
<feature type="compositionally biased region" description="Polar residues" evidence="4">
    <location>
        <begin position="508"/>
        <end position="519"/>
    </location>
</feature>
<keyword evidence="6" id="KW-1185">Reference proteome</keyword>
<feature type="compositionally biased region" description="Low complexity" evidence="4">
    <location>
        <begin position="117"/>
        <end position="134"/>
    </location>
</feature>
<dbReference type="InterPro" id="IPR015915">
    <property type="entry name" value="Kelch-typ_b-propeller"/>
</dbReference>
<feature type="compositionally biased region" description="Basic and acidic residues" evidence="4">
    <location>
        <begin position="928"/>
        <end position="938"/>
    </location>
</feature>
<feature type="compositionally biased region" description="Polar residues" evidence="4">
    <location>
        <begin position="1565"/>
        <end position="1576"/>
    </location>
</feature>
<feature type="compositionally biased region" description="Low complexity" evidence="4">
    <location>
        <begin position="815"/>
        <end position="827"/>
    </location>
</feature>
<feature type="region of interest" description="Disordered" evidence="4">
    <location>
        <begin position="894"/>
        <end position="951"/>
    </location>
</feature>
<feature type="compositionally biased region" description="Polar residues" evidence="4">
    <location>
        <begin position="175"/>
        <end position="192"/>
    </location>
</feature>
<dbReference type="Gene3D" id="2.120.10.80">
    <property type="entry name" value="Kelch-type beta propeller"/>
    <property type="match status" value="2"/>
</dbReference>
<feature type="region of interest" description="Disordered" evidence="4">
    <location>
        <begin position="987"/>
        <end position="1019"/>
    </location>
</feature>
<feature type="region of interest" description="Disordered" evidence="4">
    <location>
        <begin position="1610"/>
        <end position="1713"/>
    </location>
</feature>
<dbReference type="OrthoDB" id="45365at2759"/>
<feature type="compositionally biased region" description="Polar residues" evidence="4">
    <location>
        <begin position="1000"/>
        <end position="1012"/>
    </location>
</feature>
<feature type="compositionally biased region" description="Polar residues" evidence="4">
    <location>
        <begin position="1630"/>
        <end position="1669"/>
    </location>
</feature>
<feature type="compositionally biased region" description="Polar residues" evidence="4">
    <location>
        <begin position="135"/>
        <end position="157"/>
    </location>
</feature>
<feature type="compositionally biased region" description="Polar residues" evidence="4">
    <location>
        <begin position="636"/>
        <end position="686"/>
    </location>
</feature>
<dbReference type="Proteomes" id="UP000245609">
    <property type="component" value="Unassembled WGS sequence"/>
</dbReference>
<evidence type="ECO:0000256" key="4">
    <source>
        <dbReference type="SAM" id="MobiDB-lite"/>
    </source>
</evidence>
<feature type="compositionally biased region" description="Polar residues" evidence="4">
    <location>
        <begin position="716"/>
        <end position="766"/>
    </location>
</feature>
<dbReference type="PANTHER" id="PTHR46093:SF18">
    <property type="entry name" value="FIBRONECTIN TYPE-III DOMAIN-CONTAINING PROTEIN"/>
    <property type="match status" value="1"/>
</dbReference>
<feature type="compositionally biased region" description="Low complexity" evidence="4">
    <location>
        <begin position="531"/>
        <end position="541"/>
    </location>
</feature>
<organism evidence="5 6">
    <name type="scientific">Smittium megazygosporum</name>
    <dbReference type="NCBI Taxonomy" id="133381"/>
    <lineage>
        <taxon>Eukaryota</taxon>
        <taxon>Fungi</taxon>
        <taxon>Fungi incertae sedis</taxon>
        <taxon>Zoopagomycota</taxon>
        <taxon>Kickxellomycotina</taxon>
        <taxon>Harpellomycetes</taxon>
        <taxon>Harpellales</taxon>
        <taxon>Legeriomycetaceae</taxon>
        <taxon>Smittium</taxon>
    </lineage>
</organism>
<evidence type="ECO:0008006" key="7">
    <source>
        <dbReference type="Google" id="ProtNLM"/>
    </source>
</evidence>
<gene>
    <name evidence="5" type="ORF">BB560_006941</name>
</gene>
<evidence type="ECO:0000313" key="6">
    <source>
        <dbReference type="Proteomes" id="UP000245609"/>
    </source>
</evidence>
<evidence type="ECO:0000256" key="1">
    <source>
        <dbReference type="ARBA" id="ARBA00022441"/>
    </source>
</evidence>
<feature type="compositionally biased region" description="Polar residues" evidence="4">
    <location>
        <begin position="1210"/>
        <end position="1228"/>
    </location>
</feature>
<feature type="region of interest" description="Disordered" evidence="4">
    <location>
        <begin position="1"/>
        <end position="192"/>
    </location>
</feature>
<feature type="compositionally biased region" description="Polar residues" evidence="4">
    <location>
        <begin position="550"/>
        <end position="567"/>
    </location>
</feature>
<keyword evidence="1" id="KW-0880">Kelch repeat</keyword>
<feature type="coiled-coil region" evidence="3">
    <location>
        <begin position="1243"/>
        <end position="1347"/>
    </location>
</feature>
<keyword evidence="2" id="KW-0677">Repeat</keyword>
<feature type="compositionally biased region" description="Low complexity" evidence="4">
    <location>
        <begin position="45"/>
        <end position="74"/>
    </location>
</feature>
<feature type="compositionally biased region" description="Basic and acidic residues" evidence="4">
    <location>
        <begin position="18"/>
        <end position="29"/>
    </location>
</feature>
<keyword evidence="3" id="KW-0175">Coiled coil</keyword>
<feature type="region of interest" description="Disordered" evidence="4">
    <location>
        <begin position="506"/>
        <end position="864"/>
    </location>
</feature>
<dbReference type="PANTHER" id="PTHR46093">
    <property type="entry name" value="ACYL-COA-BINDING DOMAIN-CONTAINING PROTEIN 5"/>
    <property type="match status" value="1"/>
</dbReference>
<dbReference type="STRING" id="133381.A0A2T9Y035"/>
<feature type="compositionally biased region" description="Polar residues" evidence="4">
    <location>
        <begin position="80"/>
        <end position="110"/>
    </location>
</feature>
<accession>A0A2T9Y035</accession>
<feature type="region of interest" description="Disordered" evidence="4">
    <location>
        <begin position="959"/>
        <end position="978"/>
    </location>
</feature>
<comment type="caution">
    <text evidence="5">The sequence shown here is derived from an EMBL/GenBank/DDBJ whole genome shotgun (WGS) entry which is preliminary data.</text>
</comment>
<reference evidence="5 6" key="1">
    <citation type="journal article" date="2018" name="MBio">
        <title>Comparative Genomics Reveals the Core Gene Toolbox for the Fungus-Insect Symbiosis.</title>
        <authorList>
            <person name="Wang Y."/>
            <person name="Stata M."/>
            <person name="Wang W."/>
            <person name="Stajich J.E."/>
            <person name="White M.M."/>
            <person name="Moncalvo J.M."/>
        </authorList>
    </citation>
    <scope>NUCLEOTIDE SEQUENCE [LARGE SCALE GENOMIC DNA]</scope>
    <source>
        <strain evidence="5 6">SC-DP-2</strain>
    </source>
</reference>
<feature type="region of interest" description="Disordered" evidence="4">
    <location>
        <begin position="1372"/>
        <end position="1415"/>
    </location>
</feature>
<feature type="region of interest" description="Disordered" evidence="4">
    <location>
        <begin position="1532"/>
        <end position="1583"/>
    </location>
</feature>
<feature type="compositionally biased region" description="Polar residues" evidence="4">
    <location>
        <begin position="576"/>
        <end position="585"/>
    </location>
</feature>
<protein>
    <recommendedName>
        <fullName evidence="7">Tip elongation aberrant protein 1</fullName>
    </recommendedName>
</protein>
<name>A0A2T9Y035_9FUNG</name>
<feature type="compositionally biased region" description="Polar residues" evidence="4">
    <location>
        <begin position="828"/>
        <end position="847"/>
    </location>
</feature>
<dbReference type="Pfam" id="PF24681">
    <property type="entry name" value="Kelch_KLHDC2_KLHL20_DRC7"/>
    <property type="match status" value="1"/>
</dbReference>
<feature type="compositionally biased region" description="Low complexity" evidence="4">
    <location>
        <begin position="600"/>
        <end position="609"/>
    </location>
</feature>
<feature type="compositionally biased region" description="Basic and acidic residues" evidence="4">
    <location>
        <begin position="1402"/>
        <end position="1411"/>
    </location>
</feature>
<evidence type="ECO:0000256" key="3">
    <source>
        <dbReference type="SAM" id="Coils"/>
    </source>
</evidence>